<comment type="caution">
    <text evidence="1">The sequence shown here is derived from an EMBL/GenBank/DDBJ whole genome shotgun (WGS) entry which is preliminary data.</text>
</comment>
<gene>
    <name evidence="1" type="ORF">IAB44_11990</name>
</gene>
<organism evidence="1 2">
    <name type="scientific">Candidatus Limivivens intestinipullorum</name>
    <dbReference type="NCBI Taxonomy" id="2840858"/>
    <lineage>
        <taxon>Bacteria</taxon>
        <taxon>Bacillati</taxon>
        <taxon>Bacillota</taxon>
        <taxon>Clostridia</taxon>
        <taxon>Lachnospirales</taxon>
        <taxon>Lachnospiraceae</taxon>
        <taxon>Lachnospiraceae incertae sedis</taxon>
        <taxon>Candidatus Limivivens</taxon>
    </lineage>
</organism>
<accession>A0A9D1EV08</accession>
<reference evidence="1" key="1">
    <citation type="submission" date="2020-10" db="EMBL/GenBank/DDBJ databases">
        <authorList>
            <person name="Gilroy R."/>
        </authorList>
    </citation>
    <scope>NUCLEOTIDE SEQUENCE</scope>
    <source>
        <strain evidence="1">CHK190-19873</strain>
    </source>
</reference>
<evidence type="ECO:0000313" key="2">
    <source>
        <dbReference type="Proteomes" id="UP000823935"/>
    </source>
</evidence>
<evidence type="ECO:0000313" key="1">
    <source>
        <dbReference type="EMBL" id="HIS32246.1"/>
    </source>
</evidence>
<name>A0A9D1EV08_9FIRM</name>
<reference evidence="1" key="2">
    <citation type="journal article" date="2021" name="PeerJ">
        <title>Extensive microbial diversity within the chicken gut microbiome revealed by metagenomics and culture.</title>
        <authorList>
            <person name="Gilroy R."/>
            <person name="Ravi A."/>
            <person name="Getino M."/>
            <person name="Pursley I."/>
            <person name="Horton D.L."/>
            <person name="Alikhan N.F."/>
            <person name="Baker D."/>
            <person name="Gharbi K."/>
            <person name="Hall N."/>
            <person name="Watson M."/>
            <person name="Adriaenssens E.M."/>
            <person name="Foster-Nyarko E."/>
            <person name="Jarju S."/>
            <person name="Secka A."/>
            <person name="Antonio M."/>
            <person name="Oren A."/>
            <person name="Chaudhuri R.R."/>
            <person name="La Ragione R."/>
            <person name="Hildebrand F."/>
            <person name="Pallen M.J."/>
        </authorList>
    </citation>
    <scope>NUCLEOTIDE SEQUENCE</scope>
    <source>
        <strain evidence="1">CHK190-19873</strain>
    </source>
</reference>
<dbReference type="Proteomes" id="UP000823935">
    <property type="component" value="Unassembled WGS sequence"/>
</dbReference>
<protein>
    <submittedName>
        <fullName evidence="1">Uncharacterized protein</fullName>
    </submittedName>
</protein>
<sequence>MKETSKEKIFEYLKERKRDQDIIATRESEKIIKFHEGVRRGIEMAEAAFGNLEITEEDSETYHNGGLHAIHEIAKKFNLYCEDICEKDINLEEKCERFAIRIMKKFGRGD</sequence>
<dbReference type="EMBL" id="DVIQ01000073">
    <property type="protein sequence ID" value="HIS32246.1"/>
    <property type="molecule type" value="Genomic_DNA"/>
</dbReference>
<proteinExistence type="predicted"/>
<dbReference type="AlphaFoldDB" id="A0A9D1EV08"/>